<dbReference type="AlphaFoldDB" id="A0A1R3RRS2"/>
<dbReference type="OrthoDB" id="4694525at2759"/>
<keyword evidence="1" id="KW-0479">Metal-binding</keyword>
<dbReference type="GO" id="GO:0005737">
    <property type="term" value="C:cytoplasm"/>
    <property type="evidence" value="ECO:0007669"/>
    <property type="project" value="TreeGrafter"/>
</dbReference>
<dbReference type="EMBL" id="KV907497">
    <property type="protein sequence ID" value="OOF97195.1"/>
    <property type="molecule type" value="Genomic_DNA"/>
</dbReference>
<dbReference type="Proteomes" id="UP000188318">
    <property type="component" value="Unassembled WGS sequence"/>
</dbReference>
<gene>
    <name evidence="3" type="ORF">ASPCADRAFT_395465</name>
</gene>
<protein>
    <recommendedName>
        <fullName evidence="5">Peptidase M49, dipeptidyl-peptidase III</fullName>
    </recommendedName>
</protein>
<dbReference type="PANTHER" id="PTHR23422:SF11">
    <property type="entry name" value="DIPEPTIDYL PEPTIDASE 3"/>
    <property type="match status" value="1"/>
</dbReference>
<evidence type="ECO:0000256" key="2">
    <source>
        <dbReference type="ARBA" id="ARBA00022801"/>
    </source>
</evidence>
<organism evidence="3 4">
    <name type="scientific">Aspergillus carbonarius (strain ITEM 5010)</name>
    <dbReference type="NCBI Taxonomy" id="602072"/>
    <lineage>
        <taxon>Eukaryota</taxon>
        <taxon>Fungi</taxon>
        <taxon>Dikarya</taxon>
        <taxon>Ascomycota</taxon>
        <taxon>Pezizomycotina</taxon>
        <taxon>Eurotiomycetes</taxon>
        <taxon>Eurotiomycetidae</taxon>
        <taxon>Eurotiales</taxon>
        <taxon>Aspergillaceae</taxon>
        <taxon>Aspergillus</taxon>
        <taxon>Aspergillus subgen. Circumdati</taxon>
    </lineage>
</organism>
<accession>A0A1R3RRS2</accession>
<dbReference type="VEuPathDB" id="FungiDB:ASPCADRAFT_395465"/>
<evidence type="ECO:0000256" key="1">
    <source>
        <dbReference type="ARBA" id="ARBA00022723"/>
    </source>
</evidence>
<name>A0A1R3RRS2_ASPC5</name>
<proteinExistence type="predicted"/>
<evidence type="ECO:0000313" key="3">
    <source>
        <dbReference type="EMBL" id="OOF97195.1"/>
    </source>
</evidence>
<evidence type="ECO:0000313" key="4">
    <source>
        <dbReference type="Proteomes" id="UP000188318"/>
    </source>
</evidence>
<evidence type="ECO:0008006" key="5">
    <source>
        <dbReference type="Google" id="ProtNLM"/>
    </source>
</evidence>
<reference evidence="4" key="1">
    <citation type="journal article" date="2017" name="Genome Biol.">
        <title>Comparative genomics reveals high biological diversity and specific adaptations in the industrially and medically important fungal genus Aspergillus.</title>
        <authorList>
            <person name="de Vries R.P."/>
            <person name="Riley R."/>
            <person name="Wiebenga A."/>
            <person name="Aguilar-Osorio G."/>
            <person name="Amillis S."/>
            <person name="Uchima C.A."/>
            <person name="Anderluh G."/>
            <person name="Asadollahi M."/>
            <person name="Askin M."/>
            <person name="Barry K."/>
            <person name="Battaglia E."/>
            <person name="Bayram O."/>
            <person name="Benocci T."/>
            <person name="Braus-Stromeyer S.A."/>
            <person name="Caldana C."/>
            <person name="Canovas D."/>
            <person name="Cerqueira G.C."/>
            <person name="Chen F."/>
            <person name="Chen W."/>
            <person name="Choi C."/>
            <person name="Clum A."/>
            <person name="Dos Santos R.A."/>
            <person name="Damasio A.R."/>
            <person name="Diallinas G."/>
            <person name="Emri T."/>
            <person name="Fekete E."/>
            <person name="Flipphi M."/>
            <person name="Freyberg S."/>
            <person name="Gallo A."/>
            <person name="Gournas C."/>
            <person name="Habgood R."/>
            <person name="Hainaut M."/>
            <person name="Harispe M.L."/>
            <person name="Henrissat B."/>
            <person name="Hilden K.S."/>
            <person name="Hope R."/>
            <person name="Hossain A."/>
            <person name="Karabika E."/>
            <person name="Karaffa L."/>
            <person name="Karanyi Z."/>
            <person name="Krasevec N."/>
            <person name="Kuo A."/>
            <person name="Kusch H."/>
            <person name="LaButti K."/>
            <person name="Lagendijk E.L."/>
            <person name="Lapidus A."/>
            <person name="Levasseur A."/>
            <person name="Lindquist E."/>
            <person name="Lipzen A."/>
            <person name="Logrieco A.F."/>
            <person name="MacCabe A."/>
            <person name="Maekelae M.R."/>
            <person name="Malavazi I."/>
            <person name="Melin P."/>
            <person name="Meyer V."/>
            <person name="Mielnichuk N."/>
            <person name="Miskei M."/>
            <person name="Molnar A.P."/>
            <person name="Mule G."/>
            <person name="Ngan C.Y."/>
            <person name="Orejas M."/>
            <person name="Orosz E."/>
            <person name="Ouedraogo J.P."/>
            <person name="Overkamp K.M."/>
            <person name="Park H.-S."/>
            <person name="Perrone G."/>
            <person name="Piumi F."/>
            <person name="Punt P.J."/>
            <person name="Ram A.F."/>
            <person name="Ramon A."/>
            <person name="Rauscher S."/>
            <person name="Record E."/>
            <person name="Riano-Pachon D.M."/>
            <person name="Robert V."/>
            <person name="Roehrig J."/>
            <person name="Ruller R."/>
            <person name="Salamov A."/>
            <person name="Salih N.S."/>
            <person name="Samson R.A."/>
            <person name="Sandor E."/>
            <person name="Sanguinetti M."/>
            <person name="Schuetze T."/>
            <person name="Sepcic K."/>
            <person name="Shelest E."/>
            <person name="Sherlock G."/>
            <person name="Sophianopoulou V."/>
            <person name="Squina F.M."/>
            <person name="Sun H."/>
            <person name="Susca A."/>
            <person name="Todd R.B."/>
            <person name="Tsang A."/>
            <person name="Unkles S.E."/>
            <person name="van de Wiele N."/>
            <person name="van Rossen-Uffink D."/>
            <person name="Oliveira J.V."/>
            <person name="Vesth T.C."/>
            <person name="Visser J."/>
            <person name="Yu J.-H."/>
            <person name="Zhou M."/>
            <person name="Andersen M.R."/>
            <person name="Archer D.B."/>
            <person name="Baker S.E."/>
            <person name="Benoit I."/>
            <person name="Brakhage A.A."/>
            <person name="Braus G.H."/>
            <person name="Fischer R."/>
            <person name="Frisvad J.C."/>
            <person name="Goldman G.H."/>
            <person name="Houbraken J."/>
            <person name="Oakley B."/>
            <person name="Pocsi I."/>
            <person name="Scazzocchio C."/>
            <person name="Seiboth B."/>
            <person name="vanKuyk P.A."/>
            <person name="Wortman J."/>
            <person name="Dyer P.S."/>
            <person name="Grigoriev I.V."/>
        </authorList>
    </citation>
    <scope>NUCLEOTIDE SEQUENCE [LARGE SCALE GENOMIC DNA]</scope>
    <source>
        <strain evidence="4">ITEM 5010</strain>
    </source>
</reference>
<dbReference type="OMA" id="AYYIWVV"/>
<dbReference type="Gene3D" id="3.30.540.30">
    <property type="match status" value="1"/>
</dbReference>
<sequence length="515" mass="58302">MQTPCGRWHGFTREVICAGPLTQSSYYLGGDCKESSEDVCQISKLMEDRSILPENTRLERYRSSGADSYDIIQASVVEDKSTLGSLSGSDTPDKIIHLVKGDHKEELKHICDCLHQAILYASNSAQQKMLQETIDSFQTGSLEAYRNSQRIWVKDKAPPVETVIGFVEPDRDPLGIRSEFEGIVGIPDPAKTKILNSLASKADQFVYNLPRVKGPDAHKGSFEKELFEPPDFSSINSGRTRGLHMVDKSEQDTFKKHLFYAYYIWVVLHEILGHGTGRFLTEVSDGSHNFNPDEPPLNPFTGNPVECWYRAGQTWTGVFNDLTTTADECKAEMAGAYLIDDLDILRIFGYTGQSEVKPDDIAYNMYLQLGVDGLRGLENYNPTTSRAHFAMFRHLLRDSDGLYTVIYDAEKMTLTVKVNHSRVISHGKPSLGRMLMKLHIYRCTADISKRRRFYEELSRVDDEALTWRDIIISKKDPALAFSPANTYIVEDDVRIKEYEPTVQGIVQSWAERSIH</sequence>
<keyword evidence="2" id="KW-0378">Hydrolase</keyword>
<dbReference type="PANTHER" id="PTHR23422">
    <property type="entry name" value="DIPEPTIDYL PEPTIDASE III-RELATED"/>
    <property type="match status" value="1"/>
</dbReference>
<dbReference type="Pfam" id="PF03571">
    <property type="entry name" value="Peptidase_M49"/>
    <property type="match status" value="2"/>
</dbReference>
<dbReference type="GO" id="GO:0008239">
    <property type="term" value="F:dipeptidyl-peptidase activity"/>
    <property type="evidence" value="ECO:0007669"/>
    <property type="project" value="TreeGrafter"/>
</dbReference>
<dbReference type="InterPro" id="IPR039461">
    <property type="entry name" value="Peptidase_M49"/>
</dbReference>
<keyword evidence="4" id="KW-1185">Reference proteome</keyword>
<dbReference type="GO" id="GO:0046872">
    <property type="term" value="F:metal ion binding"/>
    <property type="evidence" value="ECO:0007669"/>
    <property type="project" value="UniProtKB-KW"/>
</dbReference>